<dbReference type="PROSITE" id="PS50244">
    <property type="entry name" value="S5A_REDUCTASE"/>
    <property type="match status" value="1"/>
</dbReference>
<dbReference type="Pfam" id="PF04140">
    <property type="entry name" value="ICMT"/>
    <property type="match status" value="1"/>
</dbReference>
<dbReference type="KEGG" id="dal:Dalk_1936"/>
<dbReference type="InterPro" id="IPR007269">
    <property type="entry name" value="ICMT_MeTrfase"/>
</dbReference>
<evidence type="ECO:0000256" key="4">
    <source>
        <dbReference type="ARBA" id="ARBA00023136"/>
    </source>
</evidence>
<dbReference type="InterPro" id="IPR052527">
    <property type="entry name" value="Metal_cation-efflux_comp"/>
</dbReference>
<dbReference type="Proteomes" id="UP000000739">
    <property type="component" value="Chromosome"/>
</dbReference>
<feature type="transmembrane region" description="Helical" evidence="5">
    <location>
        <begin position="101"/>
        <end position="120"/>
    </location>
</feature>
<gene>
    <name evidence="6" type="ordered locus">Dalk_1936</name>
</gene>
<evidence type="ECO:0000313" key="6">
    <source>
        <dbReference type="EMBL" id="ACL03633.1"/>
    </source>
</evidence>
<dbReference type="RefSeq" id="WP_012611063.1">
    <property type="nucleotide sequence ID" value="NC_011768.1"/>
</dbReference>
<dbReference type="HOGENOM" id="CLU_065200_1_3_7"/>
<keyword evidence="2 5" id="KW-0812">Transmembrane</keyword>
<sequence>MKNDLQGLSPFLMSGVLILGICIFSLLKYRHWSGAALGLGILMSAAYILWLIVEAGTSVRDKKAGKTEKDKGTLEWYAFSQGGVILAALGFSTPWQGGSPWMVLGLLVFASGVLFRQWAVRELGAFYSHRVRIRNEHQIIQTGPYRWVRHPAYSGMILAHMGVVLFFGTLPSLVFLCLLIAAIVSRIRVEEAALAELTGYKEFCDNKKRLAPLIW</sequence>
<evidence type="ECO:0000256" key="5">
    <source>
        <dbReference type="SAM" id="Phobius"/>
    </source>
</evidence>
<evidence type="ECO:0000256" key="1">
    <source>
        <dbReference type="ARBA" id="ARBA00004141"/>
    </source>
</evidence>
<dbReference type="PANTHER" id="PTHR43847:SF1">
    <property type="entry name" value="BLL3993 PROTEIN"/>
    <property type="match status" value="1"/>
</dbReference>
<feature type="transmembrane region" description="Helical" evidence="5">
    <location>
        <begin position="156"/>
        <end position="184"/>
    </location>
</feature>
<dbReference type="GO" id="GO:0016020">
    <property type="term" value="C:membrane"/>
    <property type="evidence" value="ECO:0007669"/>
    <property type="project" value="UniProtKB-SubCell"/>
</dbReference>
<accession>B8FEV6</accession>
<dbReference type="PANTHER" id="PTHR43847">
    <property type="entry name" value="BLL3993 PROTEIN"/>
    <property type="match status" value="1"/>
</dbReference>
<keyword evidence="4 5" id="KW-0472">Membrane</keyword>
<reference evidence="6 7" key="1">
    <citation type="journal article" date="2012" name="Environ. Microbiol.">
        <title>The genome sequence of Desulfatibacillum alkenivorans AK-01: a blueprint for anaerobic alkane oxidation.</title>
        <authorList>
            <person name="Callaghan A.V."/>
            <person name="Morris B.E."/>
            <person name="Pereira I.A."/>
            <person name="McInerney M.J."/>
            <person name="Austin R.N."/>
            <person name="Groves J.T."/>
            <person name="Kukor J.J."/>
            <person name="Suflita J.M."/>
            <person name="Young L.Y."/>
            <person name="Zylstra G.J."/>
            <person name="Wawrik B."/>
        </authorList>
    </citation>
    <scope>NUCLEOTIDE SEQUENCE [LARGE SCALE GENOMIC DNA]</scope>
    <source>
        <strain evidence="6 7">AK-01</strain>
    </source>
</reference>
<name>B8FEV6_DESAL</name>
<keyword evidence="6" id="KW-0808">Transferase</keyword>
<dbReference type="GO" id="GO:0004671">
    <property type="term" value="F:protein C-terminal S-isoprenylcysteine carboxyl O-methyltransferase activity"/>
    <property type="evidence" value="ECO:0007669"/>
    <property type="project" value="InterPro"/>
</dbReference>
<dbReference type="Gene3D" id="1.20.120.1630">
    <property type="match status" value="1"/>
</dbReference>
<keyword evidence="3 5" id="KW-1133">Transmembrane helix</keyword>
<comment type="subcellular location">
    <subcellularLocation>
        <location evidence="1">Membrane</location>
        <topology evidence="1">Multi-pass membrane protein</topology>
    </subcellularLocation>
</comment>
<feature type="transmembrane region" description="Helical" evidence="5">
    <location>
        <begin position="32"/>
        <end position="53"/>
    </location>
</feature>
<feature type="transmembrane region" description="Helical" evidence="5">
    <location>
        <begin position="74"/>
        <end position="95"/>
    </location>
</feature>
<protein>
    <submittedName>
        <fullName evidence="6">Isoprenylcysteine carboxyl methyltransferase</fullName>
    </submittedName>
</protein>
<dbReference type="GO" id="GO:0032259">
    <property type="term" value="P:methylation"/>
    <property type="evidence" value="ECO:0007669"/>
    <property type="project" value="UniProtKB-KW"/>
</dbReference>
<proteinExistence type="predicted"/>
<feature type="transmembrane region" description="Helical" evidence="5">
    <location>
        <begin position="7"/>
        <end position="26"/>
    </location>
</feature>
<dbReference type="AlphaFoldDB" id="B8FEV6"/>
<organism evidence="6 7">
    <name type="scientific">Desulfatibacillum aliphaticivorans</name>
    <dbReference type="NCBI Taxonomy" id="218208"/>
    <lineage>
        <taxon>Bacteria</taxon>
        <taxon>Pseudomonadati</taxon>
        <taxon>Thermodesulfobacteriota</taxon>
        <taxon>Desulfobacteria</taxon>
        <taxon>Desulfobacterales</taxon>
        <taxon>Desulfatibacillaceae</taxon>
        <taxon>Desulfatibacillum</taxon>
    </lineage>
</organism>
<keyword evidence="6" id="KW-0489">Methyltransferase</keyword>
<evidence type="ECO:0000256" key="2">
    <source>
        <dbReference type="ARBA" id="ARBA00022692"/>
    </source>
</evidence>
<keyword evidence="7" id="KW-1185">Reference proteome</keyword>
<evidence type="ECO:0000256" key="3">
    <source>
        <dbReference type="ARBA" id="ARBA00022989"/>
    </source>
</evidence>
<dbReference type="EMBL" id="CP001322">
    <property type="protein sequence ID" value="ACL03633.1"/>
    <property type="molecule type" value="Genomic_DNA"/>
</dbReference>
<dbReference type="eggNOG" id="COG2020">
    <property type="taxonomic scope" value="Bacteria"/>
</dbReference>
<evidence type="ECO:0000313" key="7">
    <source>
        <dbReference type="Proteomes" id="UP000000739"/>
    </source>
</evidence>